<comment type="caution">
    <text evidence="3">The sequence shown here is derived from an EMBL/GenBank/DDBJ whole genome shotgun (WGS) entry which is preliminary data.</text>
</comment>
<gene>
    <name evidence="3" type="ORF">RM764_10365</name>
</gene>
<dbReference type="Pfam" id="PF13620">
    <property type="entry name" value="CarboxypepD_reg"/>
    <property type="match status" value="1"/>
</dbReference>
<evidence type="ECO:0000259" key="2">
    <source>
        <dbReference type="SMART" id="SM00867"/>
    </source>
</evidence>
<accession>A0ABU2TR39</accession>
<dbReference type="Pfam" id="PF04264">
    <property type="entry name" value="YceI"/>
    <property type="match status" value="1"/>
</dbReference>
<dbReference type="InterPro" id="IPR007372">
    <property type="entry name" value="Lipid/polyisoprenoid-bd_YceI"/>
</dbReference>
<keyword evidence="4" id="KW-1185">Reference proteome</keyword>
<dbReference type="SUPFAM" id="SSF101874">
    <property type="entry name" value="YceI-like"/>
    <property type="match status" value="1"/>
</dbReference>
<organism evidence="3 4">
    <name type="scientific">Streptomyces gibsoniae</name>
    <dbReference type="NCBI Taxonomy" id="3075529"/>
    <lineage>
        <taxon>Bacteria</taxon>
        <taxon>Bacillati</taxon>
        <taxon>Actinomycetota</taxon>
        <taxon>Actinomycetes</taxon>
        <taxon>Kitasatosporales</taxon>
        <taxon>Streptomycetaceae</taxon>
        <taxon>Streptomyces</taxon>
    </lineage>
</organism>
<name>A0ABU2TR39_9ACTN</name>
<dbReference type="RefSeq" id="WP_311694284.1">
    <property type="nucleotide sequence ID" value="NZ_JAVREY010000008.1"/>
</dbReference>
<dbReference type="SUPFAM" id="SSF49464">
    <property type="entry name" value="Carboxypeptidase regulatory domain-like"/>
    <property type="match status" value="1"/>
</dbReference>
<dbReference type="InterPro" id="IPR036761">
    <property type="entry name" value="TTHA0802/YceI-like_sf"/>
</dbReference>
<sequence>MELFQTLRSKRTTAVIFSLRRKDRGTTSAALLPALPQGAGVLSCEVVDPVGLPLHRATVTVTNGATHSMMVTSLTDPYGRFVTMLPPGEYTVLVTADSLEPVRRSATVSAGSLRDLRQIQLPPSPIEELPISGSWVFDPPHTAIRFIAQHVGMANVHGRFTRFAGDIKIGERMEDSYVEVSIDAASITTGNRTRDSHLCSPDFLDVRRHPYIHFASEAFVHRQGAQWTVQGVLTMHGVSRSVQLDTTYLGMVNGGYEQELRCAALATAELHREDFTLNWRSMLARGIAVVGPRIKLELDLQAMFQGPDTPTPPQ</sequence>
<dbReference type="Gene3D" id="2.40.128.110">
    <property type="entry name" value="Lipid/polyisoprenoid-binding, YceI-like"/>
    <property type="match status" value="1"/>
</dbReference>
<dbReference type="SMART" id="SM00867">
    <property type="entry name" value="YceI"/>
    <property type="match status" value="1"/>
</dbReference>
<feature type="domain" description="Lipid/polyisoprenoid-binding YceI-like" evidence="2">
    <location>
        <begin position="134"/>
        <end position="303"/>
    </location>
</feature>
<protein>
    <submittedName>
        <fullName evidence="3">YceI family protein</fullName>
    </submittedName>
</protein>
<dbReference type="EMBL" id="JAVREY010000008">
    <property type="protein sequence ID" value="MDT0463418.1"/>
    <property type="molecule type" value="Genomic_DNA"/>
</dbReference>
<evidence type="ECO:0000313" key="4">
    <source>
        <dbReference type="Proteomes" id="UP001183809"/>
    </source>
</evidence>
<dbReference type="PANTHER" id="PTHR34406:SF1">
    <property type="entry name" value="PROTEIN YCEI"/>
    <property type="match status" value="1"/>
</dbReference>
<dbReference type="Gene3D" id="2.60.40.1120">
    <property type="entry name" value="Carboxypeptidase-like, regulatory domain"/>
    <property type="match status" value="1"/>
</dbReference>
<reference evidence="4" key="1">
    <citation type="submission" date="2023-07" db="EMBL/GenBank/DDBJ databases">
        <title>30 novel species of actinomycetes from the DSMZ collection.</title>
        <authorList>
            <person name="Nouioui I."/>
        </authorList>
    </citation>
    <scope>NUCLEOTIDE SEQUENCE [LARGE SCALE GENOMIC DNA]</scope>
    <source>
        <strain evidence="4">DSM 41699</strain>
    </source>
</reference>
<proteinExistence type="inferred from homology"/>
<evidence type="ECO:0000313" key="3">
    <source>
        <dbReference type="EMBL" id="MDT0463418.1"/>
    </source>
</evidence>
<comment type="similarity">
    <text evidence="1">Belongs to the UPF0312 family.</text>
</comment>
<dbReference type="InterPro" id="IPR008969">
    <property type="entry name" value="CarboxyPept-like_regulatory"/>
</dbReference>
<evidence type="ECO:0000256" key="1">
    <source>
        <dbReference type="ARBA" id="ARBA00008812"/>
    </source>
</evidence>
<dbReference type="PANTHER" id="PTHR34406">
    <property type="entry name" value="PROTEIN YCEI"/>
    <property type="match status" value="1"/>
</dbReference>
<dbReference type="Proteomes" id="UP001183809">
    <property type="component" value="Unassembled WGS sequence"/>
</dbReference>